<keyword evidence="2" id="KW-1185">Reference proteome</keyword>
<evidence type="ECO:0000313" key="2">
    <source>
        <dbReference type="Proteomes" id="UP001162131"/>
    </source>
</evidence>
<organism evidence="1 2">
    <name type="scientific">Blepharisma stoltei</name>
    <dbReference type="NCBI Taxonomy" id="1481888"/>
    <lineage>
        <taxon>Eukaryota</taxon>
        <taxon>Sar</taxon>
        <taxon>Alveolata</taxon>
        <taxon>Ciliophora</taxon>
        <taxon>Postciliodesmatophora</taxon>
        <taxon>Heterotrichea</taxon>
        <taxon>Heterotrichida</taxon>
        <taxon>Blepharismidae</taxon>
        <taxon>Blepharisma</taxon>
    </lineage>
</organism>
<dbReference type="AlphaFoldDB" id="A0AAU9IMJ7"/>
<protein>
    <submittedName>
        <fullName evidence="1">Uncharacterized protein</fullName>
    </submittedName>
</protein>
<dbReference type="EMBL" id="CAJZBQ010000006">
    <property type="protein sequence ID" value="CAG9312404.1"/>
    <property type="molecule type" value="Genomic_DNA"/>
</dbReference>
<sequence length="77" mass="8982">MYFVVSLMAVQTIGPMINSIREVYYVAKRSMNKEIYPEEKIPNEKRGIINAFTMPSEEPEKIDCRSNIKNDIRIEAK</sequence>
<name>A0AAU9IMJ7_9CILI</name>
<gene>
    <name evidence="1" type="ORF">BSTOLATCC_MIC6508</name>
</gene>
<accession>A0AAU9IMJ7</accession>
<dbReference type="Proteomes" id="UP001162131">
    <property type="component" value="Unassembled WGS sequence"/>
</dbReference>
<comment type="caution">
    <text evidence="1">The sequence shown here is derived from an EMBL/GenBank/DDBJ whole genome shotgun (WGS) entry which is preliminary data.</text>
</comment>
<reference evidence="1" key="1">
    <citation type="submission" date="2021-09" db="EMBL/GenBank/DDBJ databases">
        <authorList>
            <consortium name="AG Swart"/>
            <person name="Singh M."/>
            <person name="Singh A."/>
            <person name="Seah K."/>
            <person name="Emmerich C."/>
        </authorList>
    </citation>
    <scope>NUCLEOTIDE SEQUENCE</scope>
    <source>
        <strain evidence="1">ATCC30299</strain>
    </source>
</reference>
<evidence type="ECO:0000313" key="1">
    <source>
        <dbReference type="EMBL" id="CAG9312404.1"/>
    </source>
</evidence>
<proteinExistence type="predicted"/>